<name>Q1Q3T4_KUEST</name>
<reference evidence="2" key="1">
    <citation type="journal article" date="2006" name="Nature">
        <title>Deciphering the evolution and metabolism of an anammox bacterium from a community genome.</title>
        <authorList>
            <person name="Strous M."/>
            <person name="Pelletier E."/>
            <person name="Mangenot S."/>
            <person name="Rattei T."/>
            <person name="Lehner A."/>
            <person name="Taylor M.W."/>
            <person name="Horn M."/>
            <person name="Daims H."/>
            <person name="Bartol-Mavel D."/>
            <person name="Wincker P."/>
            <person name="Barbe V."/>
            <person name="Fonknechten N."/>
            <person name="Vallenet D."/>
            <person name="Segurens B."/>
            <person name="Schenowitz-Truong C."/>
            <person name="Medigue C."/>
            <person name="Collingro A."/>
            <person name="Snel B."/>
            <person name="Dutilh B.E."/>
            <person name="OpDenCamp H.J.M."/>
            <person name="vanDerDrift C."/>
            <person name="Cirpus I."/>
            <person name="vanDePas-Schoonen K.T."/>
            <person name="Harhangi H.R."/>
            <person name="vanNiftrik L."/>
            <person name="Schmid M."/>
            <person name="Keltjens J."/>
            <person name="vanDeVossenberg J."/>
            <person name="Kartal B."/>
            <person name="Meier H."/>
            <person name="Frishman D."/>
            <person name="Huynen M.A."/>
            <person name="Mewes H."/>
            <person name="Weissenbach J."/>
            <person name="Jetten M.S.M."/>
            <person name="Wagner M."/>
            <person name="LePaslier D."/>
        </authorList>
    </citation>
    <scope>NUCLEOTIDE SEQUENCE</scope>
</reference>
<gene>
    <name evidence="2" type="ORF">kuste3902</name>
</gene>
<evidence type="ECO:0000313" key="2">
    <source>
        <dbReference type="EMBL" id="CAJ74665.1"/>
    </source>
</evidence>
<keyword evidence="1" id="KW-0472">Membrane</keyword>
<proteinExistence type="predicted"/>
<dbReference type="EMBL" id="CT573071">
    <property type="protein sequence ID" value="CAJ74665.1"/>
    <property type="molecule type" value="Genomic_DNA"/>
</dbReference>
<keyword evidence="1" id="KW-0812">Transmembrane</keyword>
<evidence type="ECO:0000256" key="1">
    <source>
        <dbReference type="SAM" id="Phobius"/>
    </source>
</evidence>
<protein>
    <submittedName>
        <fullName evidence="2">Uncharacterized protein</fullName>
    </submittedName>
</protein>
<sequence>MLAPSLLCYYLTIAFHGILHFTMKSALGGAFYMIIRFVTVRLSSRRSLNP</sequence>
<reference evidence="2" key="2">
    <citation type="submission" date="2006-01" db="EMBL/GenBank/DDBJ databases">
        <authorList>
            <person name="Genoscope"/>
        </authorList>
    </citation>
    <scope>NUCLEOTIDE SEQUENCE</scope>
</reference>
<feature type="transmembrane region" description="Helical" evidence="1">
    <location>
        <begin position="12"/>
        <end position="35"/>
    </location>
</feature>
<keyword evidence="1" id="KW-1133">Transmembrane helix</keyword>
<accession>Q1Q3T4</accession>
<organism evidence="2">
    <name type="scientific">Kuenenia stuttgartiensis</name>
    <dbReference type="NCBI Taxonomy" id="174633"/>
    <lineage>
        <taxon>Bacteria</taxon>
        <taxon>Pseudomonadati</taxon>
        <taxon>Planctomycetota</taxon>
        <taxon>Candidatus Brocadiia</taxon>
        <taxon>Candidatus Brocadiales</taxon>
        <taxon>Candidatus Brocadiaceae</taxon>
        <taxon>Candidatus Kuenenia</taxon>
    </lineage>
</organism>
<dbReference type="AlphaFoldDB" id="Q1Q3T4"/>